<proteinExistence type="predicted"/>
<dbReference type="Proteomes" id="UP000257109">
    <property type="component" value="Unassembled WGS sequence"/>
</dbReference>
<accession>A0A371HS01</accession>
<evidence type="ECO:0000313" key="2">
    <source>
        <dbReference type="Proteomes" id="UP000257109"/>
    </source>
</evidence>
<reference evidence="1" key="1">
    <citation type="submission" date="2018-05" db="EMBL/GenBank/DDBJ databases">
        <title>Draft genome of Mucuna pruriens seed.</title>
        <authorList>
            <person name="Nnadi N.E."/>
            <person name="Vos R."/>
            <person name="Hasami M.H."/>
            <person name="Devisetty U.K."/>
            <person name="Aguiy J.C."/>
        </authorList>
    </citation>
    <scope>NUCLEOTIDE SEQUENCE [LARGE SCALE GENOMIC DNA]</scope>
    <source>
        <strain evidence="1">JCA_2017</strain>
    </source>
</reference>
<gene>
    <name evidence="1" type="ORF">CR513_10610</name>
</gene>
<name>A0A371HS01_MUCPR</name>
<comment type="caution">
    <text evidence="1">The sequence shown here is derived from an EMBL/GenBank/DDBJ whole genome shotgun (WGS) entry which is preliminary data.</text>
</comment>
<feature type="non-terminal residue" evidence="1">
    <location>
        <position position="1"/>
    </location>
</feature>
<sequence length="103" mass="11904">MLLLDGVKILKNKSCHIDKVLSKQTSQQFLGNWLHPKATLDDLLFKGHVESVEIIDVQNEIQEEIGNAKFCLIVGEAHDEFKREQMLLLLDLLIRMDMLRSIF</sequence>
<dbReference type="OrthoDB" id="1000904at2759"/>
<keyword evidence="2" id="KW-1185">Reference proteome</keyword>
<dbReference type="EMBL" id="QJKJ01001856">
    <property type="protein sequence ID" value="RDY05549.1"/>
    <property type="molecule type" value="Genomic_DNA"/>
</dbReference>
<protein>
    <submittedName>
        <fullName evidence="1">Uncharacterized protein</fullName>
    </submittedName>
</protein>
<dbReference type="AlphaFoldDB" id="A0A371HS01"/>
<evidence type="ECO:0000313" key="1">
    <source>
        <dbReference type="EMBL" id="RDY05549.1"/>
    </source>
</evidence>
<organism evidence="1 2">
    <name type="scientific">Mucuna pruriens</name>
    <name type="common">Velvet bean</name>
    <name type="synonym">Dolichos pruriens</name>
    <dbReference type="NCBI Taxonomy" id="157652"/>
    <lineage>
        <taxon>Eukaryota</taxon>
        <taxon>Viridiplantae</taxon>
        <taxon>Streptophyta</taxon>
        <taxon>Embryophyta</taxon>
        <taxon>Tracheophyta</taxon>
        <taxon>Spermatophyta</taxon>
        <taxon>Magnoliopsida</taxon>
        <taxon>eudicotyledons</taxon>
        <taxon>Gunneridae</taxon>
        <taxon>Pentapetalae</taxon>
        <taxon>rosids</taxon>
        <taxon>fabids</taxon>
        <taxon>Fabales</taxon>
        <taxon>Fabaceae</taxon>
        <taxon>Papilionoideae</taxon>
        <taxon>50 kb inversion clade</taxon>
        <taxon>NPAAA clade</taxon>
        <taxon>indigoferoid/millettioid clade</taxon>
        <taxon>Phaseoleae</taxon>
        <taxon>Mucuna</taxon>
    </lineage>
</organism>